<organism evidence="1 2">
    <name type="scientific">Dactylosporangium siamense</name>
    <dbReference type="NCBI Taxonomy" id="685454"/>
    <lineage>
        <taxon>Bacteria</taxon>
        <taxon>Bacillati</taxon>
        <taxon>Actinomycetota</taxon>
        <taxon>Actinomycetes</taxon>
        <taxon>Micromonosporales</taxon>
        <taxon>Micromonosporaceae</taxon>
        <taxon>Dactylosporangium</taxon>
    </lineage>
</organism>
<name>A0A919PH66_9ACTN</name>
<evidence type="ECO:0000313" key="1">
    <source>
        <dbReference type="EMBL" id="GIG42500.1"/>
    </source>
</evidence>
<sequence>MSTNNYEDQIKVIADGIERTNPAPLSNAPPDVTYLAATLTTGRAIRWVTADLSGTSHPEGKVMIFTDGKIISIKRSDQGDLDVAVTPRRDLHSFEFSANATHHWGKRDKPFWPTDARITATFADGSTVSLPLGDGILGTDACAEFAAFLPDLLRDVT</sequence>
<reference evidence="1" key="1">
    <citation type="submission" date="2021-01" db="EMBL/GenBank/DDBJ databases">
        <title>Whole genome shotgun sequence of Dactylosporangium siamense NBRC 106093.</title>
        <authorList>
            <person name="Komaki H."/>
            <person name="Tamura T."/>
        </authorList>
    </citation>
    <scope>NUCLEOTIDE SEQUENCE</scope>
    <source>
        <strain evidence="1">NBRC 106093</strain>
    </source>
</reference>
<dbReference type="AlphaFoldDB" id="A0A919PH66"/>
<keyword evidence="2" id="KW-1185">Reference proteome</keyword>
<comment type="caution">
    <text evidence="1">The sequence shown here is derived from an EMBL/GenBank/DDBJ whole genome shotgun (WGS) entry which is preliminary data.</text>
</comment>
<accession>A0A919PH66</accession>
<evidence type="ECO:0000313" key="2">
    <source>
        <dbReference type="Proteomes" id="UP000660611"/>
    </source>
</evidence>
<gene>
    <name evidence="1" type="ORF">Dsi01nite_005410</name>
</gene>
<dbReference type="Proteomes" id="UP000660611">
    <property type="component" value="Unassembled WGS sequence"/>
</dbReference>
<protein>
    <submittedName>
        <fullName evidence="1">Uncharacterized protein</fullName>
    </submittedName>
</protein>
<dbReference type="EMBL" id="BONQ01000014">
    <property type="protein sequence ID" value="GIG42500.1"/>
    <property type="molecule type" value="Genomic_DNA"/>
</dbReference>
<dbReference type="RefSeq" id="WP_203844376.1">
    <property type="nucleotide sequence ID" value="NZ_BAAAVW010000005.1"/>
</dbReference>
<proteinExistence type="predicted"/>